<reference evidence="2" key="1">
    <citation type="submission" date="2024-07" db="EMBL/GenBank/DDBJ databases">
        <title>Identification and characteristics of an arsenic-resistant bacterial isolate, which belongs to a novel species.</title>
        <authorList>
            <person name="Juszczyk A."/>
            <person name="Kowalczyk A."/>
            <person name="Was K."/>
            <person name="Kosowicz W."/>
            <person name="Budzyn A."/>
            <person name="Latowski D."/>
        </authorList>
    </citation>
    <scope>NUCLEOTIDE SEQUENCE</scope>
    <source>
        <strain evidence="2">As8PL</strain>
    </source>
</reference>
<accession>A0AB39BV82</accession>
<evidence type="ECO:0000313" key="2">
    <source>
        <dbReference type="EMBL" id="XDI37743.1"/>
    </source>
</evidence>
<dbReference type="RefSeq" id="WP_368505071.1">
    <property type="nucleotide sequence ID" value="NZ_CP162551.1"/>
</dbReference>
<organism evidence="2">
    <name type="scientific">Alkalihalophilus sp. As8PL</name>
    <dbReference type="NCBI Taxonomy" id="3237103"/>
    <lineage>
        <taxon>Bacteria</taxon>
        <taxon>Bacillati</taxon>
        <taxon>Bacillota</taxon>
        <taxon>Bacilli</taxon>
        <taxon>Bacillales</taxon>
        <taxon>Bacillaceae</taxon>
        <taxon>Alkalihalophilus</taxon>
    </lineage>
</organism>
<dbReference type="EMBL" id="CP162551">
    <property type="protein sequence ID" value="XDI37743.1"/>
    <property type="molecule type" value="Genomic_DNA"/>
</dbReference>
<proteinExistence type="predicted"/>
<evidence type="ECO:0008006" key="3">
    <source>
        <dbReference type="Google" id="ProtNLM"/>
    </source>
</evidence>
<keyword evidence="1" id="KW-1133">Transmembrane helix</keyword>
<keyword evidence="1" id="KW-0812">Transmembrane</keyword>
<dbReference type="AlphaFoldDB" id="A0AB39BV82"/>
<name>A0AB39BV82_9BACI</name>
<evidence type="ECO:0000256" key="1">
    <source>
        <dbReference type="SAM" id="Phobius"/>
    </source>
</evidence>
<keyword evidence="1" id="KW-0472">Membrane</keyword>
<gene>
    <name evidence="2" type="ORF">AB3N04_05330</name>
</gene>
<sequence>MDMQFGSILYQLVAILILVLPIVLIVWLIRSSSRRTKQLDRIEAQLIELNKRR</sequence>
<protein>
    <recommendedName>
        <fullName evidence="3">DUF4083 domain-containing protein</fullName>
    </recommendedName>
</protein>
<feature type="transmembrane region" description="Helical" evidence="1">
    <location>
        <begin position="6"/>
        <end position="29"/>
    </location>
</feature>